<proteinExistence type="predicted"/>
<name>A0ABW6GPG1_9ACTN</name>
<feature type="domain" description="DUF4349" evidence="5">
    <location>
        <begin position="93"/>
        <end position="307"/>
    </location>
</feature>
<keyword evidence="7" id="KW-1185">Reference proteome</keyword>
<evidence type="ECO:0000313" key="6">
    <source>
        <dbReference type="EMBL" id="MFE1354616.1"/>
    </source>
</evidence>
<evidence type="ECO:0000259" key="5">
    <source>
        <dbReference type="Pfam" id="PF14257"/>
    </source>
</evidence>
<gene>
    <name evidence="6" type="ORF">ACFW6T_21745</name>
</gene>
<dbReference type="Pfam" id="PF14257">
    <property type="entry name" value="DUF4349"/>
    <property type="match status" value="1"/>
</dbReference>
<keyword evidence="3" id="KW-0812">Transmembrane</keyword>
<dbReference type="Proteomes" id="UP001599542">
    <property type="component" value="Unassembled WGS sequence"/>
</dbReference>
<sequence length="348" mass="35472">MDLRVGRAGTAAAVAAVLLLAGCSASSDHSESAAAPAAAAPAEGGAQAQDKAPAGVPGKADGAVGSGAGNDGADAAGTTGTAGNAGTAQAANRQIAYQAKLTLRVDAVDDARTEAVDLVTRAGGYVAEENLRGGKGDSTQSTLTLKVPSAAYQATLDGLGKLGTRLALSSQADDLTEQIADVDSRLKSMRASVDRVRALMADAKTLSEVVSLEGELTRRESDLESLQRRQQELSARTSLSTVTLELMAPYQTHVEPKKKETGFWASVGDGLSNGWEALVGLVRALLVALAAVAPFLVLLAPLAWLLRRRLRARRTGSPAVPPRPAHAPDAEEGVAGDGAGETGADHKA</sequence>
<accession>A0ABW6GPG1</accession>
<feature type="compositionally biased region" description="Low complexity" evidence="2">
    <location>
        <begin position="34"/>
        <end position="50"/>
    </location>
</feature>
<dbReference type="InterPro" id="IPR025645">
    <property type="entry name" value="DUF4349"/>
</dbReference>
<feature type="chain" id="PRO_5046441211" evidence="4">
    <location>
        <begin position="28"/>
        <end position="348"/>
    </location>
</feature>
<feature type="region of interest" description="Disordered" evidence="2">
    <location>
        <begin position="315"/>
        <end position="348"/>
    </location>
</feature>
<feature type="coiled-coil region" evidence="1">
    <location>
        <begin position="172"/>
        <end position="236"/>
    </location>
</feature>
<dbReference type="PROSITE" id="PS51257">
    <property type="entry name" value="PROKAR_LIPOPROTEIN"/>
    <property type="match status" value="1"/>
</dbReference>
<keyword evidence="4" id="KW-0732">Signal</keyword>
<dbReference type="EMBL" id="JBHYPX010000046">
    <property type="protein sequence ID" value="MFE1354616.1"/>
    <property type="molecule type" value="Genomic_DNA"/>
</dbReference>
<feature type="region of interest" description="Disordered" evidence="2">
    <location>
        <begin position="34"/>
        <end position="71"/>
    </location>
</feature>
<evidence type="ECO:0000256" key="4">
    <source>
        <dbReference type="SAM" id="SignalP"/>
    </source>
</evidence>
<protein>
    <submittedName>
        <fullName evidence="6">DUF4349 domain-containing protein</fullName>
    </submittedName>
</protein>
<feature type="transmembrane region" description="Helical" evidence="3">
    <location>
        <begin position="281"/>
        <end position="306"/>
    </location>
</feature>
<organism evidence="6 7">
    <name type="scientific">Kitasatospora phosalacinea</name>
    <dbReference type="NCBI Taxonomy" id="2065"/>
    <lineage>
        <taxon>Bacteria</taxon>
        <taxon>Bacillati</taxon>
        <taxon>Actinomycetota</taxon>
        <taxon>Actinomycetes</taxon>
        <taxon>Kitasatosporales</taxon>
        <taxon>Streptomycetaceae</taxon>
        <taxon>Kitasatospora</taxon>
    </lineage>
</organism>
<dbReference type="RefSeq" id="WP_380328224.1">
    <property type="nucleotide sequence ID" value="NZ_JBHYPW010000046.1"/>
</dbReference>
<keyword evidence="1" id="KW-0175">Coiled coil</keyword>
<feature type="signal peptide" evidence="4">
    <location>
        <begin position="1"/>
        <end position="27"/>
    </location>
</feature>
<evidence type="ECO:0000256" key="3">
    <source>
        <dbReference type="SAM" id="Phobius"/>
    </source>
</evidence>
<reference evidence="6 7" key="1">
    <citation type="submission" date="2024-09" db="EMBL/GenBank/DDBJ databases">
        <title>The Natural Products Discovery Center: Release of the First 8490 Sequenced Strains for Exploring Actinobacteria Biosynthetic Diversity.</title>
        <authorList>
            <person name="Kalkreuter E."/>
            <person name="Kautsar S.A."/>
            <person name="Yang D."/>
            <person name="Bader C.D."/>
            <person name="Teijaro C.N."/>
            <person name="Fluegel L."/>
            <person name="Davis C.M."/>
            <person name="Simpson J.R."/>
            <person name="Lauterbach L."/>
            <person name="Steele A.D."/>
            <person name="Gui C."/>
            <person name="Meng S."/>
            <person name="Li G."/>
            <person name="Viehrig K."/>
            <person name="Ye F."/>
            <person name="Su P."/>
            <person name="Kiefer A.F."/>
            <person name="Nichols A."/>
            <person name="Cepeda A.J."/>
            <person name="Yan W."/>
            <person name="Fan B."/>
            <person name="Jiang Y."/>
            <person name="Adhikari A."/>
            <person name="Zheng C.-J."/>
            <person name="Schuster L."/>
            <person name="Cowan T.M."/>
            <person name="Smanski M.J."/>
            <person name="Chevrette M.G."/>
            <person name="De Carvalho L.P.S."/>
            <person name="Shen B."/>
        </authorList>
    </citation>
    <scope>NUCLEOTIDE SEQUENCE [LARGE SCALE GENOMIC DNA]</scope>
    <source>
        <strain evidence="6 7">NPDC058753</strain>
    </source>
</reference>
<keyword evidence="3" id="KW-0472">Membrane</keyword>
<keyword evidence="3" id="KW-1133">Transmembrane helix</keyword>
<evidence type="ECO:0000256" key="1">
    <source>
        <dbReference type="SAM" id="Coils"/>
    </source>
</evidence>
<comment type="caution">
    <text evidence="6">The sequence shown here is derived from an EMBL/GenBank/DDBJ whole genome shotgun (WGS) entry which is preliminary data.</text>
</comment>
<evidence type="ECO:0000313" key="7">
    <source>
        <dbReference type="Proteomes" id="UP001599542"/>
    </source>
</evidence>
<evidence type="ECO:0000256" key="2">
    <source>
        <dbReference type="SAM" id="MobiDB-lite"/>
    </source>
</evidence>